<keyword evidence="2" id="KW-1185">Reference proteome</keyword>
<dbReference type="GO" id="GO:0004803">
    <property type="term" value="F:transposase activity"/>
    <property type="evidence" value="ECO:0007669"/>
    <property type="project" value="InterPro"/>
</dbReference>
<dbReference type="SUPFAM" id="SSF143422">
    <property type="entry name" value="Transposase IS200-like"/>
    <property type="match status" value="1"/>
</dbReference>
<dbReference type="AlphaFoldDB" id="A0A1M5GC36"/>
<evidence type="ECO:0008006" key="3">
    <source>
        <dbReference type="Google" id="ProtNLM"/>
    </source>
</evidence>
<sequence>MIWKIADGFARPEVQGAFLSFTSHKFKEHLKCHHKEKLKQYYVDNADRIYQFWERDSRVKECWSEKFLLQKLQYIHNNPCQSHWNLVSEPNDYECSSASFYHNGKSKYKWLVHYAS</sequence>
<organism evidence="1 2">
    <name type="scientific">Flavisolibacter ginsengisoli DSM 18119</name>
    <dbReference type="NCBI Taxonomy" id="1121884"/>
    <lineage>
        <taxon>Bacteria</taxon>
        <taxon>Pseudomonadati</taxon>
        <taxon>Bacteroidota</taxon>
        <taxon>Chitinophagia</taxon>
        <taxon>Chitinophagales</taxon>
        <taxon>Chitinophagaceae</taxon>
        <taxon>Flavisolibacter</taxon>
    </lineage>
</organism>
<accession>A0A1M5GC36</accession>
<dbReference type="GO" id="GO:0006313">
    <property type="term" value="P:DNA transposition"/>
    <property type="evidence" value="ECO:0007669"/>
    <property type="project" value="InterPro"/>
</dbReference>
<proteinExistence type="predicted"/>
<dbReference type="Gene3D" id="3.30.70.1290">
    <property type="entry name" value="Transposase IS200-like"/>
    <property type="match status" value="1"/>
</dbReference>
<reference evidence="1 2" key="1">
    <citation type="submission" date="2016-11" db="EMBL/GenBank/DDBJ databases">
        <authorList>
            <person name="Jaros S."/>
            <person name="Januszkiewicz K."/>
            <person name="Wedrychowicz H."/>
        </authorList>
    </citation>
    <scope>NUCLEOTIDE SEQUENCE [LARGE SCALE GENOMIC DNA]</scope>
    <source>
        <strain evidence="1 2">DSM 18119</strain>
    </source>
</reference>
<dbReference type="InterPro" id="IPR036515">
    <property type="entry name" value="Transposase_17_sf"/>
</dbReference>
<dbReference type="EMBL" id="FQUU01000030">
    <property type="protein sequence ID" value="SHG01303.1"/>
    <property type="molecule type" value="Genomic_DNA"/>
</dbReference>
<dbReference type="STRING" id="1121884.SAMN02745131_04106"/>
<name>A0A1M5GC36_9BACT</name>
<evidence type="ECO:0000313" key="1">
    <source>
        <dbReference type="EMBL" id="SHG01303.1"/>
    </source>
</evidence>
<evidence type="ECO:0000313" key="2">
    <source>
        <dbReference type="Proteomes" id="UP000184048"/>
    </source>
</evidence>
<protein>
    <recommendedName>
        <fullName evidence="3">Transposase IS200 like</fullName>
    </recommendedName>
</protein>
<gene>
    <name evidence="1" type="ORF">SAMN02745131_04106</name>
</gene>
<dbReference type="GO" id="GO:0003677">
    <property type="term" value="F:DNA binding"/>
    <property type="evidence" value="ECO:0007669"/>
    <property type="project" value="InterPro"/>
</dbReference>
<dbReference type="RefSeq" id="WP_394333169.1">
    <property type="nucleotide sequence ID" value="NZ_FQUU01000030.1"/>
</dbReference>
<dbReference type="Proteomes" id="UP000184048">
    <property type="component" value="Unassembled WGS sequence"/>
</dbReference>